<dbReference type="Proteomes" id="UP000324222">
    <property type="component" value="Unassembled WGS sequence"/>
</dbReference>
<evidence type="ECO:0000256" key="1">
    <source>
        <dbReference type="SAM" id="MobiDB-lite"/>
    </source>
</evidence>
<feature type="region of interest" description="Disordered" evidence="1">
    <location>
        <begin position="67"/>
        <end position="89"/>
    </location>
</feature>
<evidence type="ECO:0000313" key="2">
    <source>
        <dbReference type="EMBL" id="MPC50874.1"/>
    </source>
</evidence>
<comment type="caution">
    <text evidence="2">The sequence shown here is derived from an EMBL/GenBank/DDBJ whole genome shotgun (WGS) entry which is preliminary data.</text>
</comment>
<keyword evidence="3" id="KW-1185">Reference proteome</keyword>
<organism evidence="2 3">
    <name type="scientific">Portunus trituberculatus</name>
    <name type="common">Swimming crab</name>
    <name type="synonym">Neptunus trituberculatus</name>
    <dbReference type="NCBI Taxonomy" id="210409"/>
    <lineage>
        <taxon>Eukaryota</taxon>
        <taxon>Metazoa</taxon>
        <taxon>Ecdysozoa</taxon>
        <taxon>Arthropoda</taxon>
        <taxon>Crustacea</taxon>
        <taxon>Multicrustacea</taxon>
        <taxon>Malacostraca</taxon>
        <taxon>Eumalacostraca</taxon>
        <taxon>Eucarida</taxon>
        <taxon>Decapoda</taxon>
        <taxon>Pleocyemata</taxon>
        <taxon>Brachyura</taxon>
        <taxon>Eubrachyura</taxon>
        <taxon>Portunoidea</taxon>
        <taxon>Portunidae</taxon>
        <taxon>Portuninae</taxon>
        <taxon>Portunus</taxon>
    </lineage>
</organism>
<reference evidence="2 3" key="1">
    <citation type="submission" date="2019-05" db="EMBL/GenBank/DDBJ databases">
        <title>Another draft genome of Portunus trituberculatus and its Hox gene families provides insights of decapod evolution.</title>
        <authorList>
            <person name="Jeong J.-H."/>
            <person name="Song I."/>
            <person name="Kim S."/>
            <person name="Choi T."/>
            <person name="Kim D."/>
            <person name="Ryu S."/>
            <person name="Kim W."/>
        </authorList>
    </citation>
    <scope>NUCLEOTIDE SEQUENCE [LARGE SCALE GENOMIC DNA]</scope>
    <source>
        <tissue evidence="2">Muscle</tissue>
    </source>
</reference>
<protein>
    <submittedName>
        <fullName evidence="2">Uncharacterized protein</fullName>
    </submittedName>
</protein>
<gene>
    <name evidence="2" type="ORF">E2C01_044708</name>
</gene>
<dbReference type="AlphaFoldDB" id="A0A5B7G315"/>
<name>A0A5B7G315_PORTR</name>
<accession>A0A5B7G315</accession>
<sequence>MKTLEAQLDLCALDLNTHAKYSSREGAAVKNGIHNSYNGTVPVVQRPLGINSVALRRPVLLSTSSRGSLFRQASGDSSARDPISSVVEG</sequence>
<dbReference type="EMBL" id="VSRR010009776">
    <property type="protein sequence ID" value="MPC50874.1"/>
    <property type="molecule type" value="Genomic_DNA"/>
</dbReference>
<evidence type="ECO:0000313" key="3">
    <source>
        <dbReference type="Proteomes" id="UP000324222"/>
    </source>
</evidence>
<proteinExistence type="predicted"/>